<dbReference type="PANTHER" id="PTHR43477">
    <property type="entry name" value="DIHYDROANTICAPSIN 7-DEHYDROGENASE"/>
    <property type="match status" value="1"/>
</dbReference>
<name>A0AAD4L7E8_9EURO</name>
<protein>
    <submittedName>
        <fullName evidence="4">Uncharacterized protein</fullName>
    </submittedName>
</protein>
<dbReference type="Gene3D" id="3.40.50.720">
    <property type="entry name" value="NAD(P)-binding Rossmann-like Domain"/>
    <property type="match status" value="1"/>
</dbReference>
<dbReference type="Proteomes" id="UP001201262">
    <property type="component" value="Unassembled WGS sequence"/>
</dbReference>
<dbReference type="AlphaFoldDB" id="A0AAD4L7E8"/>
<dbReference type="GO" id="GO:0016491">
    <property type="term" value="F:oxidoreductase activity"/>
    <property type="evidence" value="ECO:0007669"/>
    <property type="project" value="UniProtKB-KW"/>
</dbReference>
<evidence type="ECO:0000313" key="5">
    <source>
        <dbReference type="Proteomes" id="UP001201262"/>
    </source>
</evidence>
<dbReference type="InterPro" id="IPR057571">
    <property type="entry name" value="SDR_PhqE-like"/>
</dbReference>
<evidence type="ECO:0000313" key="4">
    <source>
        <dbReference type="EMBL" id="KAH8705965.1"/>
    </source>
</evidence>
<keyword evidence="2" id="KW-0521">NADP</keyword>
<dbReference type="EMBL" id="JAJTJA010000001">
    <property type="protein sequence ID" value="KAH8705965.1"/>
    <property type="molecule type" value="Genomic_DNA"/>
</dbReference>
<dbReference type="PRINTS" id="PR00081">
    <property type="entry name" value="GDHRDH"/>
</dbReference>
<accession>A0AAD4L7E8</accession>
<dbReference type="CDD" id="cd05233">
    <property type="entry name" value="SDR_c"/>
    <property type="match status" value="1"/>
</dbReference>
<sequence>MPASKYDKLRDSRVLLLGGTSGIGFATAEASIEAGAIVIISSSTSNRLSSALSRLKTSYPEAATANRIHGYICDLSQAETLEANVKTLLESATDSNTHKLDHITYTAANVPRLPGLADYQASETKPSTIILRYDAPIIIGKLAPAYMNPGPRSSITFTGASTASKPTPGRGILTALGASTEGVAKGLAVDLAPIRVNAVAPGTVDTELLRALAGPDPKALAGFKEMLKKVTLLDKVGLPEEVAEAYVYLMKDANVTGAVIHTDGGRLLK</sequence>
<dbReference type="GeneID" id="70249991"/>
<dbReference type="Pfam" id="PF23441">
    <property type="entry name" value="SDR"/>
    <property type="match status" value="1"/>
</dbReference>
<dbReference type="InterPro" id="IPR051122">
    <property type="entry name" value="SDR_DHRS6-like"/>
</dbReference>
<dbReference type="SUPFAM" id="SSF51735">
    <property type="entry name" value="NAD(P)-binding Rossmann-fold domains"/>
    <property type="match status" value="1"/>
</dbReference>
<dbReference type="RefSeq" id="XP_046078586.1">
    <property type="nucleotide sequence ID" value="XM_046219704.1"/>
</dbReference>
<organism evidence="4 5">
    <name type="scientific">Talaromyces proteolyticus</name>
    <dbReference type="NCBI Taxonomy" id="1131652"/>
    <lineage>
        <taxon>Eukaryota</taxon>
        <taxon>Fungi</taxon>
        <taxon>Dikarya</taxon>
        <taxon>Ascomycota</taxon>
        <taxon>Pezizomycotina</taxon>
        <taxon>Eurotiomycetes</taxon>
        <taxon>Eurotiomycetidae</taxon>
        <taxon>Eurotiales</taxon>
        <taxon>Trichocomaceae</taxon>
        <taxon>Talaromyces</taxon>
        <taxon>Talaromyces sect. Bacilispori</taxon>
    </lineage>
</organism>
<comment type="caution">
    <text evidence="4">The sequence shown here is derived from an EMBL/GenBank/DDBJ whole genome shotgun (WGS) entry which is preliminary data.</text>
</comment>
<evidence type="ECO:0000256" key="2">
    <source>
        <dbReference type="ARBA" id="ARBA00022857"/>
    </source>
</evidence>
<dbReference type="InterPro" id="IPR002347">
    <property type="entry name" value="SDR_fam"/>
</dbReference>
<dbReference type="InterPro" id="IPR036291">
    <property type="entry name" value="NAD(P)-bd_dom_sf"/>
</dbReference>
<proteinExistence type="inferred from homology"/>
<keyword evidence="3" id="KW-0560">Oxidoreductase</keyword>
<keyword evidence="5" id="KW-1185">Reference proteome</keyword>
<reference evidence="4" key="1">
    <citation type="submission" date="2021-12" db="EMBL/GenBank/DDBJ databases">
        <title>Convergent genome expansion in fungi linked to evolution of root-endophyte symbiosis.</title>
        <authorList>
            <consortium name="DOE Joint Genome Institute"/>
            <person name="Ke Y.-H."/>
            <person name="Bonito G."/>
            <person name="Liao H.-L."/>
            <person name="Looney B."/>
            <person name="Rojas-Flechas A."/>
            <person name="Nash J."/>
            <person name="Hameed K."/>
            <person name="Schadt C."/>
            <person name="Martin F."/>
            <person name="Crous P.W."/>
            <person name="Miettinen O."/>
            <person name="Magnuson J.K."/>
            <person name="Labbe J."/>
            <person name="Jacobson D."/>
            <person name="Doktycz M.J."/>
            <person name="Veneault-Fourrey C."/>
            <person name="Kuo A."/>
            <person name="Mondo S."/>
            <person name="Calhoun S."/>
            <person name="Riley R."/>
            <person name="Ohm R."/>
            <person name="LaButti K."/>
            <person name="Andreopoulos B."/>
            <person name="Pangilinan J."/>
            <person name="Nolan M."/>
            <person name="Tritt A."/>
            <person name="Clum A."/>
            <person name="Lipzen A."/>
            <person name="Daum C."/>
            <person name="Barry K."/>
            <person name="Grigoriev I.V."/>
            <person name="Vilgalys R."/>
        </authorList>
    </citation>
    <scope>NUCLEOTIDE SEQUENCE</scope>
    <source>
        <strain evidence="4">PMI_201</strain>
    </source>
</reference>
<comment type="similarity">
    <text evidence="1">Belongs to the short-chain dehydrogenases/reductases (SDR) family.</text>
</comment>
<evidence type="ECO:0000256" key="3">
    <source>
        <dbReference type="ARBA" id="ARBA00023002"/>
    </source>
</evidence>
<evidence type="ECO:0000256" key="1">
    <source>
        <dbReference type="ARBA" id="ARBA00006484"/>
    </source>
</evidence>
<gene>
    <name evidence="4" type="ORF">BGW36DRAFT_422489</name>
</gene>
<dbReference type="PANTHER" id="PTHR43477:SF1">
    <property type="entry name" value="DIHYDROANTICAPSIN 7-DEHYDROGENASE"/>
    <property type="match status" value="1"/>
</dbReference>